<dbReference type="PANTHER" id="PTHR11374">
    <property type="entry name" value="UDP-GLUCOSE DEHYDROGENASE/UDP-MANNAC DEHYDROGENASE"/>
    <property type="match status" value="1"/>
</dbReference>
<dbReference type="PIRSF" id="PIRSF500133">
    <property type="entry name" value="UDPglc_DH_euk"/>
    <property type="match status" value="1"/>
</dbReference>
<evidence type="ECO:0000256" key="9">
    <source>
        <dbReference type="PIRSR" id="PIRSR500133-1"/>
    </source>
</evidence>
<sequence>MAMIALKCPDIQVAVVDLNQQRIDAWNSECLPIYEPGLYEVVKACRGRNLIFSTDCRRHVAEADIIFVSVNTPTKMTGVGAGKAADLAYWEGAARMIASVSTTSKIIVEKSTVPVKTAEAIGKVLRRNCADPDVHFEILSNPEFLAEGTAVKDLEAPDRVLIGGRDTQEGRAAVEALSAVYEQWVPRERVLRANLWSAELSKLTANAMLAQRISSINSISALCEATGADVQQVAHALGTDSRIGSKFLNASVGFGGSCFQKDILNLVYICESVGLERVAQYWHSVIQINDYQKNRFVERVISGMFNTVSGKKIAILGFAFKKDTGDTRETPAIDVCHGLIADDACLCIYDPQVSKDQIYRDLAAPKFQWDLPMLPNGAQVPFTDSQIEKSVSISSDPYQASAGAHALCVITEWDEFADLDYERIYASMSKPAFIFDGRNVLDHGRLQSIGFITYGLGKPIDPFLRSQQC</sequence>
<comment type="pathway">
    <text evidence="1">Nucleotide-sugar biosynthesis; UDP-alpha-D-glucuronate biosynthesis; UDP-alpha-D-glucuronate from UDP-alpha-D-glucose: step 1/1.</text>
</comment>
<dbReference type="InterPro" id="IPR014026">
    <property type="entry name" value="UDP-Glc/GDP-Man_DH_dimer"/>
</dbReference>
<feature type="binding site" evidence="10">
    <location>
        <position position="147"/>
    </location>
    <ligand>
        <name>NAD(+)</name>
        <dbReference type="ChEBI" id="CHEBI:57540"/>
    </ligand>
</feature>
<feature type="binding site" evidence="10">
    <location>
        <begin position="70"/>
        <end position="74"/>
    </location>
    <ligand>
        <name>NAD(+)</name>
        <dbReference type="ChEBI" id="CHEBI:57540"/>
    </ligand>
</feature>
<dbReference type="FunFam" id="3.40.50.720:FF:000114">
    <property type="entry name" value="UDP-glucose 6-dehydrogenase"/>
    <property type="match status" value="1"/>
</dbReference>
<dbReference type="EC" id="1.1.1.22" evidence="3 8"/>
<dbReference type="AlphaFoldDB" id="A0AAV1HSL5"/>
<dbReference type="FunFam" id="1.20.5.100:FF:000001">
    <property type="entry name" value="UDP-glucose 6-dehydrogenase"/>
    <property type="match status" value="1"/>
</dbReference>
<dbReference type="Gene3D" id="1.20.5.100">
    <property type="entry name" value="Cytochrome c1, transmembrane anchor, C-terminal"/>
    <property type="match status" value="1"/>
</dbReference>
<proteinExistence type="inferred from homology"/>
<feature type="binding site" evidence="10">
    <location>
        <position position="17"/>
    </location>
    <ligand>
        <name>NAD(+)</name>
        <dbReference type="ChEBI" id="CHEBI:57540"/>
    </ligand>
</feature>
<evidence type="ECO:0000256" key="10">
    <source>
        <dbReference type="PIRSR" id="PIRSR500133-3"/>
    </source>
</evidence>
<feature type="binding site" evidence="10">
    <location>
        <position position="22"/>
    </location>
    <ligand>
        <name>NAD(+)</name>
        <dbReference type="ChEBI" id="CHEBI:57540"/>
    </ligand>
</feature>
<dbReference type="InterPro" id="IPR036291">
    <property type="entry name" value="NAD(P)-bd_dom_sf"/>
</dbReference>
<dbReference type="Proteomes" id="UP001314263">
    <property type="component" value="Unassembled WGS sequence"/>
</dbReference>
<protein>
    <recommendedName>
        <fullName evidence="4 8">UDP-glucose 6-dehydrogenase</fullName>
        <ecNumber evidence="3 8">1.1.1.22</ecNumber>
    </recommendedName>
</protein>
<dbReference type="GO" id="GO:0003979">
    <property type="term" value="F:UDP-glucose 6-dehydrogenase activity"/>
    <property type="evidence" value="ECO:0007669"/>
    <property type="project" value="UniProtKB-EC"/>
</dbReference>
<evidence type="ECO:0000313" key="12">
    <source>
        <dbReference type="EMBL" id="CAK0736174.1"/>
    </source>
</evidence>
<dbReference type="Pfam" id="PF03720">
    <property type="entry name" value="UDPG_MGDP_dh_C"/>
    <property type="match status" value="1"/>
</dbReference>
<keyword evidence="13" id="KW-1185">Reference proteome</keyword>
<dbReference type="PANTHER" id="PTHR11374:SF3">
    <property type="entry name" value="UDP-GLUCOSE 6-DEHYDROGENASE"/>
    <property type="match status" value="1"/>
</dbReference>
<accession>A0AAV1HSL5</accession>
<keyword evidence="5 8" id="KW-0560">Oxidoreductase</keyword>
<name>A0AAV1HSL5_9CHLO</name>
<evidence type="ECO:0000259" key="11">
    <source>
        <dbReference type="SMART" id="SM00984"/>
    </source>
</evidence>
<comment type="similarity">
    <text evidence="2 8">Belongs to the UDP-glucose/GDP-mannose dehydrogenase family.</text>
</comment>
<dbReference type="InterPro" id="IPR036220">
    <property type="entry name" value="UDP-Glc/GDP-Man_DH_C_sf"/>
</dbReference>
<evidence type="ECO:0000256" key="7">
    <source>
        <dbReference type="ARBA" id="ARBA00047473"/>
    </source>
</evidence>
<dbReference type="SMART" id="SM00984">
    <property type="entry name" value="UDPG_MGDP_dh_C"/>
    <property type="match status" value="1"/>
</dbReference>
<dbReference type="SUPFAM" id="SSF51735">
    <property type="entry name" value="NAD(P)-binding Rossmann-fold domains"/>
    <property type="match status" value="1"/>
</dbReference>
<dbReference type="InterPro" id="IPR014027">
    <property type="entry name" value="UDP-Glc/GDP-Man_DH_C"/>
</dbReference>
<dbReference type="InterPro" id="IPR028356">
    <property type="entry name" value="UDPglc_DH_euk"/>
</dbReference>
<dbReference type="InterPro" id="IPR008927">
    <property type="entry name" value="6-PGluconate_DH-like_C_sf"/>
</dbReference>
<dbReference type="SUPFAM" id="SSF48179">
    <property type="entry name" value="6-phosphogluconate dehydrogenase C-terminal domain-like"/>
    <property type="match status" value="1"/>
</dbReference>
<dbReference type="SUPFAM" id="SSF52413">
    <property type="entry name" value="UDP-glucose/GDP-mannose dehydrogenase C-terminal domain"/>
    <property type="match status" value="1"/>
</dbReference>
<keyword evidence="6 8" id="KW-0520">NAD</keyword>
<feature type="binding site" evidence="10">
    <location>
        <begin position="258"/>
        <end position="261"/>
    </location>
    <ligand>
        <name>NAD(+)</name>
        <dbReference type="ChEBI" id="CHEBI:57540"/>
    </ligand>
</feature>
<dbReference type="GO" id="GO:0005634">
    <property type="term" value="C:nucleus"/>
    <property type="evidence" value="ECO:0007669"/>
    <property type="project" value="TreeGrafter"/>
</dbReference>
<gene>
    <name evidence="12" type="primary">UGD3</name>
    <name evidence="12" type="ORF">CVIRNUC_000703</name>
</gene>
<dbReference type="NCBIfam" id="TIGR03026">
    <property type="entry name" value="NDP-sugDHase"/>
    <property type="match status" value="1"/>
</dbReference>
<evidence type="ECO:0000256" key="5">
    <source>
        <dbReference type="ARBA" id="ARBA00023002"/>
    </source>
</evidence>
<comment type="caution">
    <text evidence="12">The sequence shown here is derived from an EMBL/GenBank/DDBJ whole genome shotgun (WGS) entry which is preliminary data.</text>
</comment>
<dbReference type="Gene3D" id="3.40.50.720">
    <property type="entry name" value="NAD(P)-binding Rossmann-like Domain"/>
    <property type="match status" value="2"/>
</dbReference>
<reference evidence="12 13" key="1">
    <citation type="submission" date="2023-10" db="EMBL/GenBank/DDBJ databases">
        <authorList>
            <person name="Maclean D."/>
            <person name="Macfadyen A."/>
        </authorList>
    </citation>
    <scope>NUCLEOTIDE SEQUENCE [LARGE SCALE GENOMIC DNA]</scope>
</reference>
<evidence type="ECO:0000256" key="3">
    <source>
        <dbReference type="ARBA" id="ARBA00012954"/>
    </source>
</evidence>
<evidence type="ECO:0000256" key="4">
    <source>
        <dbReference type="ARBA" id="ARBA00015132"/>
    </source>
</evidence>
<feature type="binding site" evidence="10">
    <location>
        <position position="328"/>
    </location>
    <ligand>
        <name>NAD(+)</name>
        <dbReference type="ChEBI" id="CHEBI:57540"/>
    </ligand>
</feature>
<organism evidence="12 13">
    <name type="scientific">Coccomyxa viridis</name>
    <dbReference type="NCBI Taxonomy" id="1274662"/>
    <lineage>
        <taxon>Eukaryota</taxon>
        <taxon>Viridiplantae</taxon>
        <taxon>Chlorophyta</taxon>
        <taxon>core chlorophytes</taxon>
        <taxon>Trebouxiophyceae</taxon>
        <taxon>Trebouxiophyceae incertae sedis</taxon>
        <taxon>Coccomyxaceae</taxon>
        <taxon>Coccomyxa</taxon>
    </lineage>
</organism>
<dbReference type="InterPro" id="IPR017476">
    <property type="entry name" value="UDP-Glc/GDP-Man"/>
</dbReference>
<dbReference type="Pfam" id="PF00984">
    <property type="entry name" value="UDPG_MGDP_dh"/>
    <property type="match status" value="1"/>
</dbReference>
<dbReference type="GO" id="GO:0051287">
    <property type="term" value="F:NAD binding"/>
    <property type="evidence" value="ECO:0007669"/>
    <property type="project" value="InterPro"/>
</dbReference>
<evidence type="ECO:0000256" key="2">
    <source>
        <dbReference type="ARBA" id="ARBA00006601"/>
    </source>
</evidence>
<evidence type="ECO:0000256" key="6">
    <source>
        <dbReference type="ARBA" id="ARBA00023027"/>
    </source>
</evidence>
<feature type="active site" description="Nucleophile" evidence="9">
    <location>
        <position position="258"/>
    </location>
</feature>
<dbReference type="EMBL" id="CAUYUE010000001">
    <property type="protein sequence ID" value="CAK0736174.1"/>
    <property type="molecule type" value="Genomic_DNA"/>
</dbReference>
<comment type="catalytic activity">
    <reaction evidence="7 8">
        <text>UDP-alpha-D-glucose + 2 NAD(+) + H2O = UDP-alpha-D-glucuronate + 2 NADH + 3 H(+)</text>
        <dbReference type="Rhea" id="RHEA:23596"/>
        <dbReference type="ChEBI" id="CHEBI:15377"/>
        <dbReference type="ChEBI" id="CHEBI:15378"/>
        <dbReference type="ChEBI" id="CHEBI:57540"/>
        <dbReference type="ChEBI" id="CHEBI:57945"/>
        <dbReference type="ChEBI" id="CHEBI:58052"/>
        <dbReference type="ChEBI" id="CHEBI:58885"/>
        <dbReference type="EC" id="1.1.1.22"/>
    </reaction>
</comment>
<dbReference type="Pfam" id="PF03721">
    <property type="entry name" value="UDPG_MGDP_dh_N"/>
    <property type="match status" value="1"/>
</dbReference>
<evidence type="ECO:0000313" key="13">
    <source>
        <dbReference type="Proteomes" id="UP001314263"/>
    </source>
</evidence>
<dbReference type="GO" id="GO:0006024">
    <property type="term" value="P:glycosaminoglycan biosynthetic process"/>
    <property type="evidence" value="ECO:0007669"/>
    <property type="project" value="TreeGrafter"/>
</dbReference>
<evidence type="ECO:0000256" key="1">
    <source>
        <dbReference type="ARBA" id="ARBA00004701"/>
    </source>
</evidence>
<dbReference type="InterPro" id="IPR001732">
    <property type="entry name" value="UDP-Glc/GDP-Man_DH_N"/>
</dbReference>
<dbReference type="PIRSF" id="PIRSF000124">
    <property type="entry name" value="UDPglc_GDPman_dh"/>
    <property type="match status" value="1"/>
</dbReference>
<feature type="domain" description="UDP-glucose/GDP-mannose dehydrogenase C-terminal" evidence="11">
    <location>
        <begin position="314"/>
        <end position="443"/>
    </location>
</feature>
<dbReference type="FunFam" id="3.40.50.720:FF:000032">
    <property type="entry name" value="UDP-glucose 6-dehydrogenase"/>
    <property type="match status" value="1"/>
</dbReference>
<feature type="binding site" evidence="10">
    <location>
        <begin position="111"/>
        <end position="112"/>
    </location>
    <ligand>
        <name>NAD(+)</name>
        <dbReference type="ChEBI" id="CHEBI:57540"/>
    </ligand>
</feature>
<evidence type="ECO:0000256" key="8">
    <source>
        <dbReference type="PIRNR" id="PIRNR000124"/>
    </source>
</evidence>